<keyword evidence="3" id="KW-1185">Reference proteome</keyword>
<sequence length="119" mass="12515">MGPLSPCSSRAGWALGKEGGLCQGREGSAGSGRERGSAQSCSSSALRHRASGPLSPPRCPLVSIPFPRDDNLCSRRFLSAPVQCRGMERGRVAALLLSQPGWSPGCLGWQHRAEPPAHP</sequence>
<reference evidence="2" key="2">
    <citation type="submission" date="2025-09" db="UniProtKB">
        <authorList>
            <consortium name="Ensembl"/>
        </authorList>
    </citation>
    <scope>IDENTIFICATION</scope>
</reference>
<reference evidence="2" key="1">
    <citation type="submission" date="2025-08" db="UniProtKB">
        <authorList>
            <consortium name="Ensembl"/>
        </authorList>
    </citation>
    <scope>IDENTIFICATION</scope>
</reference>
<proteinExistence type="predicted"/>
<name>A0A8C5TMR5_9PASS</name>
<dbReference type="Proteomes" id="UP000694560">
    <property type="component" value="Unplaced"/>
</dbReference>
<protein>
    <submittedName>
        <fullName evidence="2">Uncharacterized protein</fullName>
    </submittedName>
</protein>
<feature type="compositionally biased region" description="Gly residues" evidence="1">
    <location>
        <begin position="17"/>
        <end position="30"/>
    </location>
</feature>
<evidence type="ECO:0000313" key="2">
    <source>
        <dbReference type="Ensembl" id="ENSMCSP00000009316.1"/>
    </source>
</evidence>
<evidence type="ECO:0000313" key="3">
    <source>
        <dbReference type="Proteomes" id="UP000694560"/>
    </source>
</evidence>
<feature type="region of interest" description="Disordered" evidence="1">
    <location>
        <begin position="1"/>
        <end position="55"/>
    </location>
</feature>
<dbReference type="Ensembl" id="ENSMCST00000009546.1">
    <property type="protein sequence ID" value="ENSMCSP00000009316.1"/>
    <property type="gene ID" value="ENSMCSG00000006606.1"/>
</dbReference>
<organism evidence="2 3">
    <name type="scientific">Malurus cyaneus samueli</name>
    <dbReference type="NCBI Taxonomy" id="2593467"/>
    <lineage>
        <taxon>Eukaryota</taxon>
        <taxon>Metazoa</taxon>
        <taxon>Chordata</taxon>
        <taxon>Craniata</taxon>
        <taxon>Vertebrata</taxon>
        <taxon>Euteleostomi</taxon>
        <taxon>Archelosauria</taxon>
        <taxon>Archosauria</taxon>
        <taxon>Dinosauria</taxon>
        <taxon>Saurischia</taxon>
        <taxon>Theropoda</taxon>
        <taxon>Coelurosauria</taxon>
        <taxon>Aves</taxon>
        <taxon>Neognathae</taxon>
        <taxon>Neoaves</taxon>
        <taxon>Telluraves</taxon>
        <taxon>Australaves</taxon>
        <taxon>Passeriformes</taxon>
        <taxon>Meliphagoidea</taxon>
        <taxon>Maluridae</taxon>
        <taxon>Malurus</taxon>
    </lineage>
</organism>
<dbReference type="AlphaFoldDB" id="A0A8C5TMR5"/>
<accession>A0A8C5TMR5</accession>
<evidence type="ECO:0000256" key="1">
    <source>
        <dbReference type="SAM" id="MobiDB-lite"/>
    </source>
</evidence>